<keyword evidence="3" id="KW-1185">Reference proteome</keyword>
<evidence type="ECO:0000313" key="3">
    <source>
        <dbReference type="Proteomes" id="UP000077177"/>
    </source>
</evidence>
<accession>A0A172TXY6</accession>
<dbReference type="KEGG" id="fla:SY85_16775"/>
<dbReference type="STRING" id="1492898.SY85_16775"/>
<evidence type="ECO:0008006" key="4">
    <source>
        <dbReference type="Google" id="ProtNLM"/>
    </source>
</evidence>
<evidence type="ECO:0000313" key="2">
    <source>
        <dbReference type="EMBL" id="ANE51900.1"/>
    </source>
</evidence>
<sequence>MIECNQKTIPPLPWHAFIEYSYMLKLVTRKVFQRFLLYLVGFLVFVFVFLMIVAERFVGPLINERLRTLIVQGSEGLYTYKLDGLDASFLGGSVEVENLRIDIDSARYRELLAKEAVPSLTMQLDVGKAHIKGIGVFALLFSKKVLIHEIFTQDANVRLIRHKIKRETQHQSEVPLWKAIRPAIKLVDVDQIKLDGIKLLYKSADTAESMKLQFDTCYAVFNDIRIDSIAAQDESRIGFTKEIDMRFRDLKFRMPDSTYKMKAEAINFSSKNKILELVDFKVQPTLKDKEAFYKAVGVQRSMNVITFERAKLTNFQLGQFVRREIISADSLLIEKPEFYFYTDKTQPPLLESKMGKYPHQQLLNMDAIVQIKGMAVRNANLTYIEKGEKTHEEGKLTLNGIDMSMSNITNDPQLIKRNPRCIAKVYGGILGNSPLNMEFIFYLDSTNGRFDVTGSVRHVDATQLNALAIPLANTRLQSFNMQYLRFQLSGNDNEAWGSVFMRYNNLYVVLQKKDEETGKLSIKKFLTKIVNKYTLKDSNPGPDGRERTAVPVIRARITTQSFFGLIWQTLFTGMQTIMVNSGRIE</sequence>
<keyword evidence="1" id="KW-1133">Transmembrane helix</keyword>
<name>A0A172TXY6_9BACT</name>
<proteinExistence type="predicted"/>
<reference evidence="2 3" key="2">
    <citation type="journal article" date="2016" name="Int. J. Syst. Evol. Microbiol.">
        <title>Flavisolibacter tropicus sp. nov., isolated from tropical soil.</title>
        <authorList>
            <person name="Lee J.J."/>
            <person name="Kang M.S."/>
            <person name="Kim G.S."/>
            <person name="Lee C.S."/>
            <person name="Lim S."/>
            <person name="Lee J."/>
            <person name="Roh S.H."/>
            <person name="Kang H."/>
            <person name="Ha J.M."/>
            <person name="Bae S."/>
            <person name="Jung H.Y."/>
            <person name="Kim M.K."/>
        </authorList>
    </citation>
    <scope>NUCLEOTIDE SEQUENCE [LARGE SCALE GENOMIC DNA]</scope>
    <source>
        <strain evidence="2 3">LCS9</strain>
    </source>
</reference>
<keyword evidence="1" id="KW-0472">Membrane</keyword>
<dbReference type="AlphaFoldDB" id="A0A172TXY6"/>
<organism evidence="2 3">
    <name type="scientific">Flavisolibacter tropicus</name>
    <dbReference type="NCBI Taxonomy" id="1492898"/>
    <lineage>
        <taxon>Bacteria</taxon>
        <taxon>Pseudomonadati</taxon>
        <taxon>Bacteroidota</taxon>
        <taxon>Chitinophagia</taxon>
        <taxon>Chitinophagales</taxon>
        <taxon>Chitinophagaceae</taxon>
        <taxon>Flavisolibacter</taxon>
    </lineage>
</organism>
<evidence type="ECO:0000256" key="1">
    <source>
        <dbReference type="SAM" id="Phobius"/>
    </source>
</evidence>
<dbReference type="EMBL" id="CP011390">
    <property type="protein sequence ID" value="ANE51900.1"/>
    <property type="molecule type" value="Genomic_DNA"/>
</dbReference>
<protein>
    <recommendedName>
        <fullName evidence="4">DUF748 domain-containing protein</fullName>
    </recommendedName>
</protein>
<dbReference type="Proteomes" id="UP000077177">
    <property type="component" value="Chromosome"/>
</dbReference>
<gene>
    <name evidence="2" type="ORF">SY85_16775</name>
</gene>
<reference evidence="3" key="1">
    <citation type="submission" date="2015-01" db="EMBL/GenBank/DDBJ databases">
        <title>Flavisolibacter sp./LCS9/ whole genome sequencing.</title>
        <authorList>
            <person name="Kim M.K."/>
            <person name="Srinivasan S."/>
            <person name="Lee J.-J."/>
        </authorList>
    </citation>
    <scope>NUCLEOTIDE SEQUENCE [LARGE SCALE GENOMIC DNA]</scope>
    <source>
        <strain evidence="3">LCS9</strain>
    </source>
</reference>
<keyword evidence="1" id="KW-0812">Transmembrane</keyword>
<feature type="transmembrane region" description="Helical" evidence="1">
    <location>
        <begin position="35"/>
        <end position="54"/>
    </location>
</feature>